<organism evidence="3">
    <name type="scientific">Candidatus Kentrum sp. FW</name>
    <dbReference type="NCBI Taxonomy" id="2126338"/>
    <lineage>
        <taxon>Bacteria</taxon>
        <taxon>Pseudomonadati</taxon>
        <taxon>Pseudomonadota</taxon>
        <taxon>Gammaproteobacteria</taxon>
        <taxon>Candidatus Kentrum</taxon>
    </lineage>
</organism>
<reference evidence="3" key="1">
    <citation type="submission" date="2019-02" db="EMBL/GenBank/DDBJ databases">
        <authorList>
            <person name="Gruber-Vodicka R. H."/>
            <person name="Seah K. B. B."/>
        </authorList>
    </citation>
    <scope>NUCLEOTIDE SEQUENCE</scope>
    <source>
        <strain evidence="3">BECK_BZ131</strain>
    </source>
</reference>
<feature type="transmembrane region" description="Helical" evidence="1">
    <location>
        <begin position="49"/>
        <end position="69"/>
    </location>
</feature>
<keyword evidence="1" id="KW-0472">Membrane</keyword>
<name>A0A450TGP7_9GAMM</name>
<evidence type="ECO:0000256" key="1">
    <source>
        <dbReference type="SAM" id="Phobius"/>
    </source>
</evidence>
<dbReference type="Pfam" id="PF19993">
    <property type="entry name" value="DO-GTPase2"/>
    <property type="match status" value="1"/>
</dbReference>
<evidence type="ECO:0000259" key="2">
    <source>
        <dbReference type="Pfam" id="PF19993"/>
    </source>
</evidence>
<gene>
    <name evidence="3" type="ORF">BECKFW1821C_GA0114237_100947</name>
</gene>
<dbReference type="InterPro" id="IPR027417">
    <property type="entry name" value="P-loop_NTPase"/>
</dbReference>
<keyword evidence="1" id="KW-1133">Transmembrane helix</keyword>
<proteinExistence type="predicted"/>
<feature type="domain" description="Double-GTPase 2" evidence="2">
    <location>
        <begin position="80"/>
        <end position="274"/>
    </location>
</feature>
<dbReference type="EMBL" id="CAADFE010000009">
    <property type="protein sequence ID" value="VFJ66376.1"/>
    <property type="molecule type" value="Genomic_DNA"/>
</dbReference>
<evidence type="ECO:0000313" key="3">
    <source>
        <dbReference type="EMBL" id="VFJ66376.1"/>
    </source>
</evidence>
<keyword evidence="1" id="KW-0812">Transmembrane</keyword>
<dbReference type="SUPFAM" id="SSF52540">
    <property type="entry name" value="P-loop containing nucleoside triphosphate hydrolases"/>
    <property type="match status" value="1"/>
</dbReference>
<feature type="transmembrane region" description="Helical" evidence="1">
    <location>
        <begin position="12"/>
        <end position="34"/>
    </location>
</feature>
<dbReference type="Gene3D" id="3.40.50.300">
    <property type="entry name" value="P-loop containing nucleotide triphosphate hydrolases"/>
    <property type="match status" value="1"/>
</dbReference>
<sequence length="375" mass="42784">MIKKDASWLSVSRLSVIATILAVFFSIGGFFILLLERNKLLYSNTIENIIIWTSPLFIILAISFLLVLFKGIKELPIAHMVAFIGYPRSGKTTLITSLFSEIFAQRILRGVDIIPRGEETIKRVNEDIARLEMGRELNATTDQDLFNYRVEMLTGRSFLSRRYKIEIGDFPGEDSENLSNKEPDWLHSTKYFQWALNADAFIFVIDLEYLSDLESNRAMEYKSIITSSFRAAWQKLKEHHYDGARRLRDNAVVIAFTKADLLFGSGNAGLADNMMALATALSSYQRSRNTGLADNMEEGSANKPKNYNKPAIVDSREKAMVEKEKEIQAYFHDIIEYLDSETKRFEVVFTSVFAKEKADGARFGMDRLARCVLPR</sequence>
<protein>
    <submittedName>
        <fullName evidence="3">50S ribosome-binding GTPase</fullName>
    </submittedName>
</protein>
<dbReference type="InterPro" id="IPR045528">
    <property type="entry name" value="DO-GTPase2"/>
</dbReference>
<dbReference type="AlphaFoldDB" id="A0A450TGP7"/>
<accession>A0A450TGP7</accession>
<dbReference type="CDD" id="cd00882">
    <property type="entry name" value="Ras_like_GTPase"/>
    <property type="match status" value="1"/>
</dbReference>